<reference evidence="4" key="1">
    <citation type="journal article" date="2023" name="Commun. Biol.">
        <title>Genome analysis of Parmales, the sister group of diatoms, reveals the evolutionary specialization of diatoms from phago-mixotrophs to photoautotrophs.</title>
        <authorList>
            <person name="Ban H."/>
            <person name="Sato S."/>
            <person name="Yoshikawa S."/>
            <person name="Yamada K."/>
            <person name="Nakamura Y."/>
            <person name="Ichinomiya M."/>
            <person name="Sato N."/>
            <person name="Blanc-Mathieu R."/>
            <person name="Endo H."/>
            <person name="Kuwata A."/>
            <person name="Ogata H."/>
        </authorList>
    </citation>
    <scope>NUCLEOTIDE SEQUENCE [LARGE SCALE GENOMIC DNA]</scope>
    <source>
        <strain evidence="4">NIES 3700</strain>
    </source>
</reference>
<keyword evidence="2" id="KW-0472">Membrane</keyword>
<accession>A0A9W7E463</accession>
<sequence>MVYFPPIKTSLLTLNSLLLSLLLYLLHRHTRQSHSKSSWSFIFLVTSLSWVLLREGFFVCTLTIPQKWTSTQFYLLYWLPSPLQFSSFMILPLFYAEIYHRRSNLVYKWLIRPFFLALEVGMVAYMVAWSWIESMRENEEFECASEVHKNLHHHSHHTKIPSPHTSSSSSSHNTPTTHTTRYLRSSSHHHDYYYTEPTDDDYTLDDDYTTTHPLPHHPLPSPIRCVKYDYSSSSFRILTSISFFLLAIVLSVYSPLVQKKLSTSTPRRRRFKTKTMGKFNDWMLVTVFLSRSIYHLLLLLSVIHLPEMSLKRGTDLRWEIGLIFVMWDYVPTFLVLHKMNYREREMTRRVRRRRTNSNQRIARKKGQENPLETAPLIQNSYHRGRTNFPDYGVFSMIQENSALNNPEKISVLPSSATEHFYGGGGVGSLSSLESSFDGRGRWGSYNHKHGLAYTGGFGSLRSNGGGVGSIGSGVGGSSVEDRGDRGWPDKGLNSNSNANEKRGFM</sequence>
<feature type="transmembrane region" description="Helical" evidence="2">
    <location>
        <begin position="237"/>
        <end position="258"/>
    </location>
</feature>
<keyword evidence="2" id="KW-0812">Transmembrane</keyword>
<feature type="transmembrane region" description="Helical" evidence="2">
    <location>
        <begin position="38"/>
        <end position="64"/>
    </location>
</feature>
<feature type="compositionally biased region" description="Basic and acidic residues" evidence="1">
    <location>
        <begin position="479"/>
        <end position="488"/>
    </location>
</feature>
<protein>
    <submittedName>
        <fullName evidence="3">Uncharacterized protein</fullName>
    </submittedName>
</protein>
<evidence type="ECO:0000256" key="1">
    <source>
        <dbReference type="SAM" id="MobiDB-lite"/>
    </source>
</evidence>
<dbReference type="Proteomes" id="UP001165122">
    <property type="component" value="Unassembled WGS sequence"/>
</dbReference>
<feature type="compositionally biased region" description="Low complexity" evidence="1">
    <location>
        <begin position="160"/>
        <end position="180"/>
    </location>
</feature>
<feature type="transmembrane region" description="Helical" evidence="2">
    <location>
        <begin position="110"/>
        <end position="132"/>
    </location>
</feature>
<feature type="transmembrane region" description="Helical" evidence="2">
    <location>
        <begin position="279"/>
        <end position="304"/>
    </location>
</feature>
<feature type="transmembrane region" description="Helical" evidence="2">
    <location>
        <begin position="6"/>
        <end position="26"/>
    </location>
</feature>
<dbReference type="AlphaFoldDB" id="A0A9W7E463"/>
<dbReference type="EMBL" id="BRXW01000574">
    <property type="protein sequence ID" value="GMH67504.1"/>
    <property type="molecule type" value="Genomic_DNA"/>
</dbReference>
<feature type="region of interest" description="Disordered" evidence="1">
    <location>
        <begin position="155"/>
        <end position="184"/>
    </location>
</feature>
<evidence type="ECO:0000313" key="3">
    <source>
        <dbReference type="EMBL" id="GMH67504.1"/>
    </source>
</evidence>
<proteinExistence type="predicted"/>
<name>A0A9W7E463_9STRA</name>
<feature type="transmembrane region" description="Helical" evidence="2">
    <location>
        <begin position="76"/>
        <end position="98"/>
    </location>
</feature>
<organism evidence="3 4">
    <name type="scientific">Triparma laevis f. longispina</name>
    <dbReference type="NCBI Taxonomy" id="1714387"/>
    <lineage>
        <taxon>Eukaryota</taxon>
        <taxon>Sar</taxon>
        <taxon>Stramenopiles</taxon>
        <taxon>Ochrophyta</taxon>
        <taxon>Bolidophyceae</taxon>
        <taxon>Parmales</taxon>
        <taxon>Triparmaceae</taxon>
        <taxon>Triparma</taxon>
    </lineage>
</organism>
<keyword evidence="2" id="KW-1133">Transmembrane helix</keyword>
<evidence type="ECO:0000256" key="2">
    <source>
        <dbReference type="SAM" id="Phobius"/>
    </source>
</evidence>
<feature type="transmembrane region" description="Helical" evidence="2">
    <location>
        <begin position="316"/>
        <end position="336"/>
    </location>
</feature>
<comment type="caution">
    <text evidence="3">The sequence shown here is derived from an EMBL/GenBank/DDBJ whole genome shotgun (WGS) entry which is preliminary data.</text>
</comment>
<gene>
    <name evidence="3" type="ORF">TrLO_g1649</name>
</gene>
<feature type="region of interest" description="Disordered" evidence="1">
    <location>
        <begin position="468"/>
        <end position="505"/>
    </location>
</feature>
<dbReference type="OrthoDB" id="192544at2759"/>
<feature type="region of interest" description="Disordered" evidence="1">
    <location>
        <begin position="349"/>
        <end position="369"/>
    </location>
</feature>
<evidence type="ECO:0000313" key="4">
    <source>
        <dbReference type="Proteomes" id="UP001165122"/>
    </source>
</evidence>
<keyword evidence="4" id="KW-1185">Reference proteome</keyword>